<feature type="region of interest" description="Disordered" evidence="1">
    <location>
        <begin position="19"/>
        <end position="201"/>
    </location>
</feature>
<feature type="compositionally biased region" description="Basic residues" evidence="1">
    <location>
        <begin position="513"/>
        <end position="529"/>
    </location>
</feature>
<gene>
    <name evidence="2" type="ORF">MICPUCDRAFT_68172</name>
</gene>
<protein>
    <submittedName>
        <fullName evidence="2">Predicted protein</fullName>
    </submittedName>
</protein>
<evidence type="ECO:0000313" key="2">
    <source>
        <dbReference type="EMBL" id="EEH56944.1"/>
    </source>
</evidence>
<dbReference type="OrthoDB" id="364779at2759"/>
<feature type="compositionally biased region" description="Basic and acidic residues" evidence="1">
    <location>
        <begin position="164"/>
        <end position="185"/>
    </location>
</feature>
<dbReference type="RefSeq" id="XP_003058489.1">
    <property type="nucleotide sequence ID" value="XM_003058443.1"/>
</dbReference>
<name>C1MTH3_MICPC</name>
<feature type="compositionally biased region" description="Basic and acidic residues" evidence="1">
    <location>
        <begin position="497"/>
        <end position="512"/>
    </location>
</feature>
<feature type="region of interest" description="Disordered" evidence="1">
    <location>
        <begin position="280"/>
        <end position="373"/>
    </location>
</feature>
<dbReference type="Proteomes" id="UP000001876">
    <property type="component" value="Unassembled WGS sequence"/>
</dbReference>
<feature type="compositionally biased region" description="Low complexity" evidence="1">
    <location>
        <begin position="429"/>
        <end position="442"/>
    </location>
</feature>
<feature type="compositionally biased region" description="Low complexity" evidence="1">
    <location>
        <begin position="351"/>
        <end position="361"/>
    </location>
</feature>
<feature type="compositionally biased region" description="Basic and acidic residues" evidence="1">
    <location>
        <begin position="445"/>
        <end position="459"/>
    </location>
</feature>
<dbReference type="OMA" id="NSIGDCE"/>
<evidence type="ECO:0000256" key="1">
    <source>
        <dbReference type="SAM" id="MobiDB-lite"/>
    </source>
</evidence>
<feature type="compositionally biased region" description="Basic and acidic residues" evidence="1">
    <location>
        <begin position="63"/>
        <end position="84"/>
    </location>
</feature>
<keyword evidence="3" id="KW-1185">Reference proteome</keyword>
<accession>C1MTH3</accession>
<dbReference type="AlphaFoldDB" id="C1MTH3"/>
<dbReference type="EMBL" id="GG663739">
    <property type="protein sequence ID" value="EEH56944.1"/>
    <property type="molecule type" value="Genomic_DNA"/>
</dbReference>
<feature type="compositionally biased region" description="Basic and acidic residues" evidence="1">
    <location>
        <begin position="300"/>
        <end position="318"/>
    </location>
</feature>
<proteinExistence type="predicted"/>
<feature type="compositionally biased region" description="Basic residues" evidence="1">
    <location>
        <begin position="47"/>
        <end position="57"/>
    </location>
</feature>
<dbReference type="KEGG" id="mpp:MICPUCDRAFT_68172"/>
<feature type="region of interest" description="Disordered" evidence="1">
    <location>
        <begin position="418"/>
        <end position="542"/>
    </location>
</feature>
<dbReference type="GeneID" id="9684303"/>
<evidence type="ECO:0000313" key="3">
    <source>
        <dbReference type="Proteomes" id="UP000001876"/>
    </source>
</evidence>
<organism evidence="3">
    <name type="scientific">Micromonas pusilla (strain CCMP1545)</name>
    <name type="common">Picoplanktonic green alga</name>
    <dbReference type="NCBI Taxonomy" id="564608"/>
    <lineage>
        <taxon>Eukaryota</taxon>
        <taxon>Viridiplantae</taxon>
        <taxon>Chlorophyta</taxon>
        <taxon>Mamiellophyceae</taxon>
        <taxon>Mamiellales</taxon>
        <taxon>Mamiellaceae</taxon>
        <taxon>Micromonas</taxon>
    </lineage>
</organism>
<feature type="compositionally biased region" description="Basic and acidic residues" evidence="1">
    <location>
        <begin position="530"/>
        <end position="542"/>
    </location>
</feature>
<feature type="compositionally biased region" description="Basic and acidic residues" evidence="1">
    <location>
        <begin position="283"/>
        <end position="292"/>
    </location>
</feature>
<feature type="compositionally biased region" description="Basic residues" evidence="1">
    <location>
        <begin position="485"/>
        <end position="496"/>
    </location>
</feature>
<sequence>MDGRVWDGTAFRLAAMAPTARVGRSQKCSEPAADAGGEGGSVEGARRRPRVRAHARARAPSSLRDRAGSRADRSKASRANERGVRRPLARDGVVARGAAEARRLRGADGGATEGESVASVRHPRGRGHRPRDDIRRRAPGVRGALSTRRSVRGRGQEPVQQASVRDEPRASGPRREREDRRRDRGLPPAPDRVLPGRERDQVLGVPRAQVQGARPERRRAHRVRAAVSLHPRVREAGTAVRARRDVVLLSREGQGARRRAAAVAARAAVHARRRVSVVHMRRRGDDRVEQGRPRRGFRVLRGDPHRVHRGDEASHRGDGPASASVPRSRARPRGVLRAVRGRDHRLRAARAESAARAAADGGAHGRARQGRARAVARAGAPSALGAVPGAFYTLVPIRPRWRGERRSLRTFPGASLRPSLAFNPRPGRLSTPLLTPLNSTPTFARMERPSDATRPRAAEPRVQAPREAPGPRVARRGHGEEVRVRRAPVRPRRRARGRGDRARQLRTRVDGGHRRRGVVGRRGARARARARGDGDEGRRRRC</sequence>
<reference evidence="2 3" key="1">
    <citation type="journal article" date="2009" name="Science">
        <title>Green evolution and dynamic adaptations revealed by genomes of the marine picoeukaryotes Micromonas.</title>
        <authorList>
            <person name="Worden A.Z."/>
            <person name="Lee J.H."/>
            <person name="Mock T."/>
            <person name="Rouze P."/>
            <person name="Simmons M.P."/>
            <person name="Aerts A.L."/>
            <person name="Allen A.E."/>
            <person name="Cuvelier M.L."/>
            <person name="Derelle E."/>
            <person name="Everett M.V."/>
            <person name="Foulon E."/>
            <person name="Grimwood J."/>
            <person name="Gundlach H."/>
            <person name="Henrissat B."/>
            <person name="Napoli C."/>
            <person name="McDonald S.M."/>
            <person name="Parker M.S."/>
            <person name="Rombauts S."/>
            <person name="Salamov A."/>
            <person name="Von Dassow P."/>
            <person name="Badger J.H."/>
            <person name="Coutinho P.M."/>
            <person name="Demir E."/>
            <person name="Dubchak I."/>
            <person name="Gentemann C."/>
            <person name="Eikrem W."/>
            <person name="Gready J.E."/>
            <person name="John U."/>
            <person name="Lanier W."/>
            <person name="Lindquist E.A."/>
            <person name="Lucas S."/>
            <person name="Mayer K.F."/>
            <person name="Moreau H."/>
            <person name="Not F."/>
            <person name="Otillar R."/>
            <person name="Panaud O."/>
            <person name="Pangilinan J."/>
            <person name="Paulsen I."/>
            <person name="Piegu B."/>
            <person name="Poliakov A."/>
            <person name="Robbens S."/>
            <person name="Schmutz J."/>
            <person name="Toulza E."/>
            <person name="Wyss T."/>
            <person name="Zelensky A."/>
            <person name="Zhou K."/>
            <person name="Armbrust E.V."/>
            <person name="Bhattacharya D."/>
            <person name="Goodenough U.W."/>
            <person name="Van de Peer Y."/>
            <person name="Grigoriev I.V."/>
        </authorList>
    </citation>
    <scope>NUCLEOTIDE SEQUENCE [LARGE SCALE GENOMIC DNA]</scope>
    <source>
        <strain evidence="2 3">CCMP1545</strain>
    </source>
</reference>